<dbReference type="Gene3D" id="1.10.8.210">
    <property type="entry name" value="Sirohaem synthase, dimerisation domain"/>
    <property type="match status" value="1"/>
</dbReference>
<keyword evidence="9 15" id="KW-0456">Lyase</keyword>
<dbReference type="InterPro" id="IPR019478">
    <property type="entry name" value="Sirohaem_synthase_dimer_dom"/>
</dbReference>
<comment type="pathway">
    <text evidence="15">Cofactor biosynthesis; adenosylcobalamin biosynthesis; sirohydrochlorin from precorrin-2: step 1/1.</text>
</comment>
<feature type="binding site" evidence="15">
    <location>
        <position position="307"/>
    </location>
    <ligand>
        <name>S-adenosyl-L-methionine</name>
        <dbReference type="ChEBI" id="CHEBI:59789"/>
    </ligand>
</feature>
<evidence type="ECO:0000256" key="5">
    <source>
        <dbReference type="ARBA" id="ARBA00022679"/>
    </source>
</evidence>
<dbReference type="GO" id="GO:0051266">
    <property type="term" value="F:sirohydrochlorin ferrochelatase activity"/>
    <property type="evidence" value="ECO:0007669"/>
    <property type="project" value="UniProtKB-EC"/>
</dbReference>
<keyword evidence="7 15" id="KW-0560">Oxidoreductase</keyword>
<evidence type="ECO:0000256" key="13">
    <source>
        <dbReference type="ARBA" id="ARBA00047561"/>
    </source>
</evidence>
<dbReference type="PROSITE" id="PS00840">
    <property type="entry name" value="SUMT_2"/>
    <property type="match status" value="1"/>
</dbReference>
<evidence type="ECO:0000256" key="7">
    <source>
        <dbReference type="ARBA" id="ARBA00023002"/>
    </source>
</evidence>
<evidence type="ECO:0000256" key="14">
    <source>
        <dbReference type="ARBA" id="ARBA00060548"/>
    </source>
</evidence>
<keyword evidence="5 15" id="KW-0808">Transferase</keyword>
<keyword evidence="8 15" id="KW-0520">NAD</keyword>
<evidence type="ECO:0000256" key="12">
    <source>
        <dbReference type="ARBA" id="ARBA00025705"/>
    </source>
</evidence>
<dbReference type="GO" id="GO:0004851">
    <property type="term" value="F:uroporphyrin-III C-methyltransferase activity"/>
    <property type="evidence" value="ECO:0007669"/>
    <property type="project" value="UniProtKB-UniRule"/>
</dbReference>
<dbReference type="Gene3D" id="3.40.1010.10">
    <property type="entry name" value="Cobalt-precorrin-4 Transmethylase, Domain 1"/>
    <property type="match status" value="1"/>
</dbReference>
<dbReference type="EC" id="4.99.1.4" evidence="15"/>
<organism evidence="21 22">
    <name type="scientific">Sulfurimicrobium lacus</name>
    <dbReference type="NCBI Taxonomy" id="2715678"/>
    <lineage>
        <taxon>Bacteria</taxon>
        <taxon>Pseudomonadati</taxon>
        <taxon>Pseudomonadota</taxon>
        <taxon>Betaproteobacteria</taxon>
        <taxon>Nitrosomonadales</taxon>
        <taxon>Sulfuricellaceae</taxon>
        <taxon>Sulfurimicrobium</taxon>
    </lineage>
</organism>
<dbReference type="FunFam" id="3.40.1010.10:FF:000001">
    <property type="entry name" value="Siroheme synthase"/>
    <property type="match status" value="1"/>
</dbReference>
<feature type="region of interest" description="Precorrin-2 dehydrogenase / sirohydrochlorin ferrochelatase" evidence="15">
    <location>
        <begin position="1"/>
        <end position="203"/>
    </location>
</feature>
<dbReference type="GO" id="GO:0019354">
    <property type="term" value="P:siroheme biosynthetic process"/>
    <property type="evidence" value="ECO:0007669"/>
    <property type="project" value="UniProtKB-UniRule"/>
</dbReference>
<feature type="binding site" evidence="15">
    <location>
        <begin position="302"/>
        <end position="304"/>
    </location>
    <ligand>
        <name>S-adenosyl-L-methionine</name>
        <dbReference type="ChEBI" id="CHEBI:59789"/>
    </ligand>
</feature>
<feature type="binding site" evidence="15">
    <location>
        <position position="384"/>
    </location>
    <ligand>
        <name>S-adenosyl-L-methionine</name>
        <dbReference type="ChEBI" id="CHEBI:59789"/>
    </ligand>
</feature>
<gene>
    <name evidence="15 21" type="primary">cysG</name>
    <name evidence="21" type="ORF">SKTS_31770</name>
</gene>
<dbReference type="InterPro" id="IPR006367">
    <property type="entry name" value="Sirohaem_synthase_N"/>
</dbReference>
<dbReference type="EC" id="1.3.1.76" evidence="15"/>
<dbReference type="KEGG" id="slac:SKTS_31770"/>
<dbReference type="InterPro" id="IPR012409">
    <property type="entry name" value="Sirohaem_synth"/>
</dbReference>
<keyword evidence="6 15" id="KW-0949">S-adenosyl-L-methionine</keyword>
<evidence type="ECO:0000256" key="8">
    <source>
        <dbReference type="ARBA" id="ARBA00023027"/>
    </source>
</evidence>
<comment type="function">
    <text evidence="15">Multifunctional enzyme that catalyzes the SAM-dependent methylations of uroporphyrinogen III at position C-2 and C-7 to form precorrin-2 via precorrin-1. Then it catalyzes the NAD-dependent ring dehydrogenation of precorrin-2 to yield sirohydrochlorin. Finally, it catalyzes the ferrochelation of sirohydrochlorin to yield siroheme.</text>
</comment>
<reference evidence="22" key="1">
    <citation type="submission" date="2020-03" db="EMBL/GenBank/DDBJ databases">
        <title>Complete genome sequence of sulfur-oxidizing bacterium skT11.</title>
        <authorList>
            <person name="Kanda M."/>
            <person name="Kojima H."/>
            <person name="Fukui M."/>
        </authorList>
    </citation>
    <scope>NUCLEOTIDE SEQUENCE [LARGE SCALE GENOMIC DNA]</scope>
    <source>
        <strain evidence="22">skT11</strain>
    </source>
</reference>
<dbReference type="NCBIfam" id="TIGR01470">
    <property type="entry name" value="cysG_Nterm"/>
    <property type="match status" value="1"/>
</dbReference>
<comment type="similarity">
    <text evidence="15">In the C-terminal section; belongs to the precorrin methyltransferase family.</text>
</comment>
<dbReference type="Proteomes" id="UP000502260">
    <property type="component" value="Chromosome"/>
</dbReference>
<dbReference type="GO" id="GO:0043115">
    <property type="term" value="F:precorrin-2 dehydrogenase activity"/>
    <property type="evidence" value="ECO:0007669"/>
    <property type="project" value="UniProtKB-UniRule"/>
</dbReference>
<dbReference type="GO" id="GO:0009236">
    <property type="term" value="P:cobalamin biosynthetic process"/>
    <property type="evidence" value="ECO:0007669"/>
    <property type="project" value="UniProtKB-UniRule"/>
</dbReference>
<comment type="pathway">
    <text evidence="12 15">Porphyrin-containing compound metabolism; siroheme biosynthesis; precorrin-2 from uroporphyrinogen III: step 1/1.</text>
</comment>
<feature type="binding site" evidence="15">
    <location>
        <begin position="43"/>
        <end position="44"/>
    </location>
    <ligand>
        <name>NAD(+)</name>
        <dbReference type="ChEBI" id="CHEBI:57540"/>
    </ligand>
</feature>
<dbReference type="InterPro" id="IPR000878">
    <property type="entry name" value="4pyrrol_Mease"/>
</dbReference>
<dbReference type="InterPro" id="IPR050161">
    <property type="entry name" value="Siro_Cobalamin_biosynth"/>
</dbReference>
<feature type="domain" description="Sirohaem synthase dimerisation" evidence="19">
    <location>
        <begin position="150"/>
        <end position="207"/>
    </location>
</feature>
<dbReference type="UniPathway" id="UPA00262">
    <property type="reaction ID" value="UER00211"/>
</dbReference>
<proteinExistence type="inferred from homology"/>
<dbReference type="InterPro" id="IPR014777">
    <property type="entry name" value="4pyrrole_Mease_sub1"/>
</dbReference>
<evidence type="ECO:0000256" key="16">
    <source>
        <dbReference type="PIRSR" id="PIRSR036426-1"/>
    </source>
</evidence>
<dbReference type="SUPFAM" id="SSF75615">
    <property type="entry name" value="Siroheme synthase middle domains-like"/>
    <property type="match status" value="1"/>
</dbReference>
<dbReference type="FunFam" id="3.30.160.110:FF:000001">
    <property type="entry name" value="Siroheme synthase"/>
    <property type="match status" value="1"/>
</dbReference>
<comment type="pathway">
    <text evidence="15">Porphyrin-containing compound metabolism; siroheme biosynthesis; siroheme from sirohydrochlorin: step 1/1.</text>
</comment>
<dbReference type="InterPro" id="IPR037115">
    <property type="entry name" value="Sirohaem_synt_dimer_dom_sf"/>
</dbReference>
<feature type="binding site" evidence="15">
    <location>
        <begin position="332"/>
        <end position="333"/>
    </location>
    <ligand>
        <name>S-adenosyl-L-methionine</name>
        <dbReference type="ChEBI" id="CHEBI:59789"/>
    </ligand>
</feature>
<evidence type="ECO:0000256" key="10">
    <source>
        <dbReference type="ARBA" id="ARBA00023244"/>
    </source>
</evidence>
<dbReference type="EMBL" id="AP022853">
    <property type="protein sequence ID" value="BCB28291.1"/>
    <property type="molecule type" value="Genomic_DNA"/>
</dbReference>
<evidence type="ECO:0000256" key="3">
    <source>
        <dbReference type="ARBA" id="ARBA00022573"/>
    </source>
</evidence>
<dbReference type="PANTHER" id="PTHR45790:SF1">
    <property type="entry name" value="SIROHEME SYNTHASE"/>
    <property type="match status" value="1"/>
</dbReference>
<dbReference type="EC" id="2.1.1.107" evidence="15"/>
<evidence type="ECO:0000256" key="17">
    <source>
        <dbReference type="RuleBase" id="RU003960"/>
    </source>
</evidence>
<comment type="caution">
    <text evidence="15">Lacks conserved residue(s) required for the propagation of feature annotation.</text>
</comment>
<dbReference type="GO" id="GO:0051287">
    <property type="term" value="F:NAD binding"/>
    <property type="evidence" value="ECO:0007669"/>
    <property type="project" value="InterPro"/>
</dbReference>
<name>A0A6F8VGK0_9PROT</name>
<dbReference type="PANTHER" id="PTHR45790">
    <property type="entry name" value="SIROHEME SYNTHASE-RELATED"/>
    <property type="match status" value="1"/>
</dbReference>
<feature type="active site" description="Proton donor" evidence="15 16">
    <location>
        <position position="271"/>
    </location>
</feature>
<dbReference type="Pfam" id="PF00590">
    <property type="entry name" value="TP_methylase"/>
    <property type="match status" value="1"/>
</dbReference>
<evidence type="ECO:0000313" key="22">
    <source>
        <dbReference type="Proteomes" id="UP000502260"/>
    </source>
</evidence>
<dbReference type="InterPro" id="IPR035996">
    <property type="entry name" value="4pyrrol_Methylase_sf"/>
</dbReference>
<dbReference type="GO" id="GO:0032259">
    <property type="term" value="P:methylation"/>
    <property type="evidence" value="ECO:0007669"/>
    <property type="project" value="UniProtKB-KW"/>
</dbReference>
<comment type="catalytic activity">
    <reaction evidence="13 15">
        <text>precorrin-2 + NAD(+) = sirohydrochlorin + NADH + 2 H(+)</text>
        <dbReference type="Rhea" id="RHEA:15613"/>
        <dbReference type="ChEBI" id="CHEBI:15378"/>
        <dbReference type="ChEBI" id="CHEBI:57540"/>
        <dbReference type="ChEBI" id="CHEBI:57945"/>
        <dbReference type="ChEBI" id="CHEBI:58351"/>
        <dbReference type="ChEBI" id="CHEBI:58827"/>
        <dbReference type="EC" id="1.3.1.76"/>
    </reaction>
</comment>
<keyword evidence="11 15" id="KW-0511">Multifunctional enzyme</keyword>
<dbReference type="PIRSF" id="PIRSF036426">
    <property type="entry name" value="Sirohaem_synth"/>
    <property type="match status" value="1"/>
</dbReference>
<dbReference type="AlphaFoldDB" id="A0A6F8VGK0"/>
<evidence type="ECO:0000256" key="11">
    <source>
        <dbReference type="ARBA" id="ARBA00023268"/>
    </source>
</evidence>
<sequence>MEFLPIFFDIKGQPCCVIGGGDVAARKVAMLLHSGGKVTVVAPQLCATLKGDADKGIITYVQETFSPEHLNQAVIAIAATNDRAVNKRVSEVAKAHHIPVNVVDDPEFCSFIMPSVIDRSPVIVAVSTGGASPVLARLLRARLETLVPASYGRLASLAEKFRGKVKQHFSESGQRRIFWEKVFQGPIAEMIFAGQEEQAKGALEKAITESADTPPQGEVYLVGGGPGNPDLLTFRALRLMQQADVIVYDNLVTPQVLELTRRDADRIFVGKQRANHAMRQEEINELLVKLAKEGKRVLRLKGGDPFIFGRGGEEIETLSANQVPFQVVPGITAASGVASYAGIPLTHRDYAQACVFVTGHLKDGTMDLDWDMLARPNQTVVIYMGLLGLPVLCQQLITHGLTPSTPAAIVQQGTTPSQRVVTGTLESLPRLATDARLKPPTLIIVGKVVSLQSKLAWFKPDQGSEGNFALTRNN</sequence>
<dbReference type="Gene3D" id="3.40.50.720">
    <property type="entry name" value="NAD(P)-binding Rossmann-like Domain"/>
    <property type="match status" value="1"/>
</dbReference>
<comment type="catalytic activity">
    <reaction evidence="15">
        <text>siroheme + 2 H(+) = sirohydrochlorin + Fe(2+)</text>
        <dbReference type="Rhea" id="RHEA:24360"/>
        <dbReference type="ChEBI" id="CHEBI:15378"/>
        <dbReference type="ChEBI" id="CHEBI:29033"/>
        <dbReference type="ChEBI" id="CHEBI:58351"/>
        <dbReference type="ChEBI" id="CHEBI:60052"/>
        <dbReference type="EC" id="4.99.1.4"/>
    </reaction>
</comment>
<evidence type="ECO:0000259" key="18">
    <source>
        <dbReference type="Pfam" id="PF00590"/>
    </source>
</evidence>
<dbReference type="CDD" id="cd11642">
    <property type="entry name" value="SUMT"/>
    <property type="match status" value="1"/>
</dbReference>
<evidence type="ECO:0000256" key="1">
    <source>
        <dbReference type="ARBA" id="ARBA00005010"/>
    </source>
</evidence>
<feature type="domain" description="Siroheme synthase central" evidence="20">
    <location>
        <begin position="124"/>
        <end position="144"/>
    </location>
</feature>
<feature type="active site" description="Proton acceptor" evidence="15 16">
    <location>
        <position position="249"/>
    </location>
</feature>
<dbReference type="SUPFAM" id="SSF53790">
    <property type="entry name" value="Tetrapyrrole methylase"/>
    <property type="match status" value="1"/>
</dbReference>
<dbReference type="Gene3D" id="3.30.160.110">
    <property type="entry name" value="Siroheme synthase, domain 2"/>
    <property type="match status" value="1"/>
</dbReference>
<keyword evidence="10 15" id="KW-0627">Porphyrin biosynthesis</keyword>
<keyword evidence="3 15" id="KW-0169">Cobalamin biosynthesis</keyword>
<dbReference type="HAMAP" id="MF_01646">
    <property type="entry name" value="Siroheme_synth"/>
    <property type="match status" value="1"/>
</dbReference>
<dbReference type="NCBIfam" id="NF007922">
    <property type="entry name" value="PRK10637.1"/>
    <property type="match status" value="1"/>
</dbReference>
<comment type="pathway">
    <text evidence="1 15">Porphyrin-containing compound metabolism; siroheme biosynthesis; sirohydrochlorin from precorrin-2: step 1/1.</text>
</comment>
<dbReference type="InterPro" id="IPR028281">
    <property type="entry name" value="Sirohaem_synthase_central"/>
</dbReference>
<dbReference type="InterPro" id="IPR006366">
    <property type="entry name" value="CobA/CysG_C"/>
</dbReference>
<dbReference type="SUPFAM" id="SSF51735">
    <property type="entry name" value="NAD(P)-binding Rossmann-fold domains"/>
    <property type="match status" value="1"/>
</dbReference>
<feature type="binding site" evidence="15">
    <location>
        <begin position="22"/>
        <end position="23"/>
    </location>
    <ligand>
        <name>NAD(+)</name>
        <dbReference type="ChEBI" id="CHEBI:57540"/>
    </ligand>
</feature>
<feature type="binding site" evidence="15">
    <location>
        <position position="226"/>
    </location>
    <ligand>
        <name>S-adenosyl-L-methionine</name>
        <dbReference type="ChEBI" id="CHEBI:59789"/>
    </ligand>
</feature>
<feature type="binding site" evidence="15">
    <location>
        <position position="413"/>
    </location>
    <ligand>
        <name>S-adenosyl-L-methionine</name>
        <dbReference type="ChEBI" id="CHEBI:59789"/>
    </ligand>
</feature>
<dbReference type="FunFam" id="3.30.950.10:FF:000001">
    <property type="entry name" value="Siroheme synthase"/>
    <property type="match status" value="1"/>
</dbReference>
<keyword evidence="22" id="KW-1185">Reference proteome</keyword>
<comment type="similarity">
    <text evidence="2 17">Belongs to the precorrin methyltransferase family.</text>
</comment>
<dbReference type="NCBIfam" id="TIGR01469">
    <property type="entry name" value="cobA_cysG_Cterm"/>
    <property type="match status" value="1"/>
</dbReference>
<dbReference type="Pfam" id="PF13241">
    <property type="entry name" value="NAD_binding_7"/>
    <property type="match status" value="1"/>
</dbReference>
<evidence type="ECO:0000256" key="15">
    <source>
        <dbReference type="HAMAP-Rule" id="MF_01646"/>
    </source>
</evidence>
<comment type="similarity">
    <text evidence="15">In the N-terminal section; belongs to the precorrin-2 dehydrogenase / sirohydrochlorin ferrochelatase family.</text>
</comment>
<accession>A0A6F8VGK0</accession>
<comment type="catalytic activity">
    <reaction evidence="15">
        <text>uroporphyrinogen III + 2 S-adenosyl-L-methionine = precorrin-2 + 2 S-adenosyl-L-homocysteine + H(+)</text>
        <dbReference type="Rhea" id="RHEA:32459"/>
        <dbReference type="ChEBI" id="CHEBI:15378"/>
        <dbReference type="ChEBI" id="CHEBI:57308"/>
        <dbReference type="ChEBI" id="CHEBI:57856"/>
        <dbReference type="ChEBI" id="CHEBI:58827"/>
        <dbReference type="ChEBI" id="CHEBI:59789"/>
        <dbReference type="EC" id="2.1.1.107"/>
    </reaction>
</comment>
<keyword evidence="4 15" id="KW-0489">Methyltransferase</keyword>
<dbReference type="InterPro" id="IPR003043">
    <property type="entry name" value="Uropor_MeTrfase_CS"/>
</dbReference>
<feature type="region of interest" description="Uroporphyrinogen-III C-methyltransferase" evidence="15">
    <location>
        <begin position="217"/>
        <end position="474"/>
    </location>
</feature>
<dbReference type="Gene3D" id="3.30.950.10">
    <property type="entry name" value="Methyltransferase, Cobalt-precorrin-4 Transmethylase, Domain 2"/>
    <property type="match status" value="1"/>
</dbReference>
<evidence type="ECO:0000313" key="21">
    <source>
        <dbReference type="EMBL" id="BCB28291.1"/>
    </source>
</evidence>
<dbReference type="NCBIfam" id="NF004790">
    <property type="entry name" value="PRK06136.1"/>
    <property type="match status" value="1"/>
</dbReference>
<evidence type="ECO:0000256" key="4">
    <source>
        <dbReference type="ARBA" id="ARBA00022603"/>
    </source>
</evidence>
<evidence type="ECO:0000256" key="2">
    <source>
        <dbReference type="ARBA" id="ARBA00005879"/>
    </source>
</evidence>
<dbReference type="InterPro" id="IPR014776">
    <property type="entry name" value="4pyrrole_Mease_sub2"/>
</dbReference>
<dbReference type="UniPathway" id="UPA00148">
    <property type="reaction ID" value="UER00211"/>
</dbReference>
<dbReference type="Pfam" id="PF10414">
    <property type="entry name" value="CysG_dimeriser"/>
    <property type="match status" value="1"/>
</dbReference>
<protein>
    <recommendedName>
        <fullName evidence="15">Siroheme synthase</fullName>
    </recommendedName>
    <domain>
        <recommendedName>
            <fullName evidence="15">Uroporphyrinogen-III C-methyltransferase</fullName>
            <shortName evidence="15">Urogen III methylase</shortName>
            <ecNumber evidence="15">2.1.1.107</ecNumber>
        </recommendedName>
        <alternativeName>
            <fullName evidence="15">SUMT</fullName>
        </alternativeName>
        <alternativeName>
            <fullName evidence="15">Uroporphyrinogen III methylase</fullName>
            <shortName evidence="15">UROM</shortName>
        </alternativeName>
    </domain>
    <domain>
        <recommendedName>
            <fullName evidence="15">Precorrin-2 dehydrogenase</fullName>
            <ecNumber evidence="15">1.3.1.76</ecNumber>
        </recommendedName>
    </domain>
    <domain>
        <recommendedName>
            <fullName evidence="15">Sirohydrochlorin ferrochelatase</fullName>
            <ecNumber evidence="15">4.99.1.4</ecNumber>
        </recommendedName>
    </domain>
</protein>
<dbReference type="RefSeq" id="WP_173067418.1">
    <property type="nucleotide sequence ID" value="NZ_AP022853.1"/>
</dbReference>
<evidence type="ECO:0000256" key="6">
    <source>
        <dbReference type="ARBA" id="ARBA00022691"/>
    </source>
</evidence>
<evidence type="ECO:0000259" key="19">
    <source>
        <dbReference type="Pfam" id="PF10414"/>
    </source>
</evidence>
<comment type="pathway">
    <text evidence="14 15">Cofactor biosynthesis; adenosylcobalamin biosynthesis; precorrin-2 from uroporphyrinogen III: step 1/1.</text>
</comment>
<evidence type="ECO:0000259" key="20">
    <source>
        <dbReference type="Pfam" id="PF14824"/>
    </source>
</evidence>
<feature type="domain" description="Tetrapyrrole methylase" evidence="18">
    <location>
        <begin position="219"/>
        <end position="428"/>
    </location>
</feature>
<dbReference type="InterPro" id="IPR036291">
    <property type="entry name" value="NAD(P)-bd_dom_sf"/>
</dbReference>
<evidence type="ECO:0000256" key="9">
    <source>
        <dbReference type="ARBA" id="ARBA00023239"/>
    </source>
</evidence>
<dbReference type="Pfam" id="PF14824">
    <property type="entry name" value="Sirohm_synth_M"/>
    <property type="match status" value="1"/>
</dbReference>